<comment type="caution">
    <text evidence="5">The sequence shown here is derived from an EMBL/GenBank/DDBJ whole genome shotgun (WGS) entry which is preliminary data.</text>
</comment>
<protein>
    <recommendedName>
        <fullName evidence="4">BPL/LPL catalytic domain-containing protein</fullName>
    </recommendedName>
</protein>
<dbReference type="GO" id="GO:0005524">
    <property type="term" value="F:ATP binding"/>
    <property type="evidence" value="ECO:0007669"/>
    <property type="project" value="UniProtKB-KW"/>
</dbReference>
<dbReference type="Gene3D" id="2.30.30.100">
    <property type="match status" value="1"/>
</dbReference>
<evidence type="ECO:0000256" key="1">
    <source>
        <dbReference type="ARBA" id="ARBA00022598"/>
    </source>
</evidence>
<dbReference type="InterPro" id="IPR045864">
    <property type="entry name" value="aa-tRNA-synth_II/BPL/LPL"/>
</dbReference>
<dbReference type="PANTHER" id="PTHR12835:SF5">
    <property type="entry name" value="BIOTIN--PROTEIN LIGASE"/>
    <property type="match status" value="1"/>
</dbReference>
<name>X0YZW8_9ZZZZ</name>
<evidence type="ECO:0000256" key="3">
    <source>
        <dbReference type="ARBA" id="ARBA00022840"/>
    </source>
</evidence>
<dbReference type="Pfam" id="PF02237">
    <property type="entry name" value="BPL_C"/>
    <property type="match status" value="1"/>
</dbReference>
<dbReference type="GO" id="GO:0004077">
    <property type="term" value="F:biotin--[biotin carboxyl-carrier protein] ligase activity"/>
    <property type="evidence" value="ECO:0007669"/>
    <property type="project" value="InterPro"/>
</dbReference>
<dbReference type="Pfam" id="PF03099">
    <property type="entry name" value="BPL_LplA_LipB"/>
    <property type="match status" value="1"/>
</dbReference>
<dbReference type="Gene3D" id="3.30.930.10">
    <property type="entry name" value="Bira Bifunctional Protein, Domain 2"/>
    <property type="match status" value="1"/>
</dbReference>
<dbReference type="InterPro" id="IPR003142">
    <property type="entry name" value="BPL_C"/>
</dbReference>
<accession>X0YZW8</accession>
<dbReference type="NCBIfam" id="TIGR00121">
    <property type="entry name" value="birA_ligase"/>
    <property type="match status" value="1"/>
</dbReference>
<dbReference type="GO" id="GO:0005737">
    <property type="term" value="C:cytoplasm"/>
    <property type="evidence" value="ECO:0007669"/>
    <property type="project" value="TreeGrafter"/>
</dbReference>
<keyword evidence="2" id="KW-0547">Nucleotide-binding</keyword>
<organism evidence="5">
    <name type="scientific">marine sediment metagenome</name>
    <dbReference type="NCBI Taxonomy" id="412755"/>
    <lineage>
        <taxon>unclassified sequences</taxon>
        <taxon>metagenomes</taxon>
        <taxon>ecological metagenomes</taxon>
    </lineage>
</organism>
<keyword evidence="3" id="KW-0067">ATP-binding</keyword>
<evidence type="ECO:0000259" key="4">
    <source>
        <dbReference type="PROSITE" id="PS51733"/>
    </source>
</evidence>
<dbReference type="PROSITE" id="PS51733">
    <property type="entry name" value="BPL_LPL_CATALYTIC"/>
    <property type="match status" value="1"/>
</dbReference>
<evidence type="ECO:0000256" key="2">
    <source>
        <dbReference type="ARBA" id="ARBA00022741"/>
    </source>
</evidence>
<dbReference type="InterPro" id="IPR004143">
    <property type="entry name" value="BPL_LPL_catalytic"/>
</dbReference>
<dbReference type="AlphaFoldDB" id="X0YZW8"/>
<dbReference type="InterPro" id="IPR008988">
    <property type="entry name" value="Transcriptional_repressor_C"/>
</dbReference>
<feature type="domain" description="BPL/LPL catalytic" evidence="4">
    <location>
        <begin position="1"/>
        <end position="91"/>
    </location>
</feature>
<dbReference type="PANTHER" id="PTHR12835">
    <property type="entry name" value="BIOTIN PROTEIN LIGASE"/>
    <property type="match status" value="1"/>
</dbReference>
<dbReference type="EMBL" id="BARS01052176">
    <property type="protein sequence ID" value="GAG51967.1"/>
    <property type="molecule type" value="Genomic_DNA"/>
</dbReference>
<reference evidence="5" key="1">
    <citation type="journal article" date="2014" name="Front. Microbiol.">
        <title>High frequency of phylogenetically diverse reductive dehalogenase-homologous genes in deep subseafloor sedimentary metagenomes.</title>
        <authorList>
            <person name="Kawai M."/>
            <person name="Futagami T."/>
            <person name="Toyoda A."/>
            <person name="Takaki Y."/>
            <person name="Nishi S."/>
            <person name="Hori S."/>
            <person name="Arai W."/>
            <person name="Tsubouchi T."/>
            <person name="Morono Y."/>
            <person name="Uchiyama I."/>
            <person name="Ito T."/>
            <person name="Fujiyama A."/>
            <person name="Inagaki F."/>
            <person name="Takami H."/>
        </authorList>
    </citation>
    <scope>NUCLEOTIDE SEQUENCE</scope>
    <source>
        <strain evidence="5">Expedition CK06-06</strain>
    </source>
</reference>
<keyword evidence="1" id="KW-0436">Ligase</keyword>
<dbReference type="InterPro" id="IPR004408">
    <property type="entry name" value="Biotin_CoA_COase_ligase"/>
</dbReference>
<proteinExistence type="predicted"/>
<feature type="non-terminal residue" evidence="5">
    <location>
        <position position="1"/>
    </location>
</feature>
<dbReference type="SUPFAM" id="SSF50037">
    <property type="entry name" value="C-terminal domain of transcriptional repressors"/>
    <property type="match status" value="1"/>
</dbReference>
<sequence>RKLFGLKAELKWPNDVLIEGRKVCGILAEMDAEMDVVNFVNVGIGINANTSIPQFEKTVTSLKDALGREISRKEFLSALLMEIERQQPLLMKADLLEEWKKLSVTLNKDVRILSPGEVIVGRAIDIDTTGALIIKERNGSLKKAMAGDCIHLRKEAPNTNVGAVSRQ</sequence>
<evidence type="ECO:0000313" key="5">
    <source>
        <dbReference type="EMBL" id="GAG51967.1"/>
    </source>
</evidence>
<dbReference type="SUPFAM" id="SSF55681">
    <property type="entry name" value="Class II aaRS and biotin synthetases"/>
    <property type="match status" value="1"/>
</dbReference>
<gene>
    <name evidence="5" type="ORF">S01H1_77614</name>
</gene>